<dbReference type="EMBL" id="MOOS01000016">
    <property type="protein sequence ID" value="OUB78110.1"/>
    <property type="molecule type" value="Genomic_DNA"/>
</dbReference>
<name>A0A9X6MQQ1_BACTJ</name>
<protein>
    <submittedName>
        <fullName evidence="4">Uncharacterized protein</fullName>
    </submittedName>
</protein>
<evidence type="ECO:0000313" key="2">
    <source>
        <dbReference type="EMBL" id="OUB64832.1"/>
    </source>
</evidence>
<dbReference type="EMBL" id="MOOS01000132">
    <property type="protein sequence ID" value="OUB64559.1"/>
    <property type="molecule type" value="Genomic_DNA"/>
</dbReference>
<reference evidence="4 5" key="1">
    <citation type="submission" date="2016-10" db="EMBL/GenBank/DDBJ databases">
        <title>Comparative genomics of Bacillus thuringiensis reveals a path to pathogens against multiple invertebrate hosts.</title>
        <authorList>
            <person name="Zheng J."/>
            <person name="Gao Q."/>
            <person name="Liu H."/>
            <person name="Peng D."/>
            <person name="Ruan L."/>
            <person name="Sun M."/>
        </authorList>
    </citation>
    <scope>NUCLEOTIDE SEQUENCE [LARGE SCALE GENOMIC DNA]</scope>
    <source>
        <strain evidence="4">BGSC 4CF1</strain>
    </source>
</reference>
<evidence type="ECO:0000313" key="1">
    <source>
        <dbReference type="EMBL" id="OUB64559.1"/>
    </source>
</evidence>
<proteinExistence type="predicted"/>
<dbReference type="RefSeq" id="WP_086403587.1">
    <property type="nucleotide sequence ID" value="NZ_MOOS01000016.1"/>
</dbReference>
<dbReference type="InterPro" id="IPR058705">
    <property type="entry name" value="A_ENA"/>
</dbReference>
<dbReference type="AlphaFoldDB" id="A0A9X6MQQ1"/>
<evidence type="ECO:0000313" key="5">
    <source>
        <dbReference type="Proteomes" id="UP000194853"/>
    </source>
</evidence>
<dbReference type="EMBL" id="MOOS01000093">
    <property type="protein sequence ID" value="OUB69638.1"/>
    <property type="molecule type" value="Genomic_DNA"/>
</dbReference>
<dbReference type="Proteomes" id="UP000194853">
    <property type="component" value="Unassembled WGS sequence"/>
</dbReference>
<gene>
    <name evidence="4" type="ORF">BK750_00570</name>
    <name evidence="3" type="ORF">BK750_13665</name>
    <name evidence="2" type="ORF">BK750_17455</name>
    <name evidence="1" type="ORF">BK750_17485</name>
</gene>
<evidence type="ECO:0000313" key="3">
    <source>
        <dbReference type="EMBL" id="OUB69638.1"/>
    </source>
</evidence>
<dbReference type="EMBL" id="MOOS01000131">
    <property type="protein sequence ID" value="OUB64832.1"/>
    <property type="molecule type" value="Genomic_DNA"/>
</dbReference>
<evidence type="ECO:0000313" key="4">
    <source>
        <dbReference type="EMBL" id="OUB78110.1"/>
    </source>
</evidence>
<accession>A0A9X6MQQ1</accession>
<organism evidence="4 5">
    <name type="scientific">Bacillus thuringiensis subsp. jegathesan</name>
    <dbReference type="NCBI Taxonomy" id="56955"/>
    <lineage>
        <taxon>Bacteria</taxon>
        <taxon>Bacillati</taxon>
        <taxon>Bacillota</taxon>
        <taxon>Bacilli</taxon>
        <taxon>Bacillales</taxon>
        <taxon>Bacillaceae</taxon>
        <taxon>Bacillus</taxon>
        <taxon>Bacillus cereus group</taxon>
    </lineage>
</organism>
<dbReference type="Pfam" id="PF26595">
    <property type="entry name" value="A_ENA"/>
    <property type="match status" value="1"/>
</dbReference>
<comment type="caution">
    <text evidence="4">The sequence shown here is derived from an EMBL/GenBank/DDBJ whole genome shotgun (WGS) entry which is preliminary data.</text>
</comment>
<sequence>MGMPIIPAEDRDITRDQAINIILASIGLEELGLAHIINAEGEKIQAAVAGFTAATPTVSFAELFAINESVTSTLKTVIKKEMLLQFKLEETVALLATTPPALSVDSAAQKK</sequence>